<dbReference type="eggNOG" id="ENOG502S2E4">
    <property type="taxonomic scope" value="Eukaryota"/>
</dbReference>
<organism evidence="4 5">
    <name type="scientific">Fomitopsis schrenkii</name>
    <name type="common">Brown rot fungus</name>
    <dbReference type="NCBI Taxonomy" id="2126942"/>
    <lineage>
        <taxon>Eukaryota</taxon>
        <taxon>Fungi</taxon>
        <taxon>Dikarya</taxon>
        <taxon>Basidiomycota</taxon>
        <taxon>Agaricomycotina</taxon>
        <taxon>Agaricomycetes</taxon>
        <taxon>Polyporales</taxon>
        <taxon>Fomitopsis</taxon>
    </lineage>
</organism>
<feature type="signal peptide" evidence="3">
    <location>
        <begin position="1"/>
        <end position="20"/>
    </location>
</feature>
<dbReference type="SUPFAM" id="SSF50685">
    <property type="entry name" value="Barwin-like endoglucanases"/>
    <property type="match status" value="1"/>
</dbReference>
<dbReference type="InterPro" id="IPR051477">
    <property type="entry name" value="Expansin_CellWall"/>
</dbReference>
<dbReference type="EMBL" id="KE504147">
    <property type="protein sequence ID" value="EPT00663.1"/>
    <property type="molecule type" value="Genomic_DNA"/>
</dbReference>
<dbReference type="Proteomes" id="UP000015241">
    <property type="component" value="Unassembled WGS sequence"/>
</dbReference>
<evidence type="ECO:0000256" key="2">
    <source>
        <dbReference type="SAM" id="MobiDB-lite"/>
    </source>
</evidence>
<feature type="region of interest" description="Disordered" evidence="2">
    <location>
        <begin position="151"/>
        <end position="197"/>
    </location>
</feature>
<dbReference type="OrthoDB" id="623670at2759"/>
<dbReference type="PANTHER" id="PTHR31836:SF28">
    <property type="entry name" value="SRCR DOMAIN-CONTAINING PROTEIN-RELATED"/>
    <property type="match status" value="1"/>
</dbReference>
<dbReference type="InParanoid" id="S8E7J5"/>
<proteinExistence type="predicted"/>
<keyword evidence="1 3" id="KW-0732">Signal</keyword>
<keyword evidence="5" id="KW-1185">Reference proteome</keyword>
<dbReference type="AlphaFoldDB" id="S8E7J5"/>
<protein>
    <recommendedName>
        <fullName evidence="6">RlpA-like protein double-psi beta-barrel domain-containing protein</fullName>
    </recommendedName>
</protein>
<evidence type="ECO:0008006" key="6">
    <source>
        <dbReference type="Google" id="ProtNLM"/>
    </source>
</evidence>
<evidence type="ECO:0000256" key="3">
    <source>
        <dbReference type="SAM" id="SignalP"/>
    </source>
</evidence>
<evidence type="ECO:0000313" key="4">
    <source>
        <dbReference type="EMBL" id="EPT00663.1"/>
    </source>
</evidence>
<reference evidence="4 5" key="1">
    <citation type="journal article" date="2012" name="Science">
        <title>The Paleozoic origin of enzymatic lignin decomposition reconstructed from 31 fungal genomes.</title>
        <authorList>
            <person name="Floudas D."/>
            <person name="Binder M."/>
            <person name="Riley R."/>
            <person name="Barry K."/>
            <person name="Blanchette R.A."/>
            <person name="Henrissat B."/>
            <person name="Martinez A.T."/>
            <person name="Otillar R."/>
            <person name="Spatafora J.W."/>
            <person name="Yadav J.S."/>
            <person name="Aerts A."/>
            <person name="Benoit I."/>
            <person name="Boyd A."/>
            <person name="Carlson A."/>
            <person name="Copeland A."/>
            <person name="Coutinho P.M."/>
            <person name="de Vries R.P."/>
            <person name="Ferreira P."/>
            <person name="Findley K."/>
            <person name="Foster B."/>
            <person name="Gaskell J."/>
            <person name="Glotzer D."/>
            <person name="Gorecki P."/>
            <person name="Heitman J."/>
            <person name="Hesse C."/>
            <person name="Hori C."/>
            <person name="Igarashi K."/>
            <person name="Jurgens J.A."/>
            <person name="Kallen N."/>
            <person name="Kersten P."/>
            <person name="Kohler A."/>
            <person name="Kuees U."/>
            <person name="Kumar T.K.A."/>
            <person name="Kuo A."/>
            <person name="LaButti K."/>
            <person name="Larrondo L.F."/>
            <person name="Lindquist E."/>
            <person name="Ling A."/>
            <person name="Lombard V."/>
            <person name="Lucas S."/>
            <person name="Lundell T."/>
            <person name="Martin R."/>
            <person name="McLaughlin D.J."/>
            <person name="Morgenstern I."/>
            <person name="Morin E."/>
            <person name="Murat C."/>
            <person name="Nagy L.G."/>
            <person name="Nolan M."/>
            <person name="Ohm R.A."/>
            <person name="Patyshakuliyeva A."/>
            <person name="Rokas A."/>
            <person name="Ruiz-Duenas F.J."/>
            <person name="Sabat G."/>
            <person name="Salamov A."/>
            <person name="Samejima M."/>
            <person name="Schmutz J."/>
            <person name="Slot J.C."/>
            <person name="St John F."/>
            <person name="Stenlid J."/>
            <person name="Sun H."/>
            <person name="Sun S."/>
            <person name="Syed K."/>
            <person name="Tsang A."/>
            <person name="Wiebenga A."/>
            <person name="Young D."/>
            <person name="Pisabarro A."/>
            <person name="Eastwood D.C."/>
            <person name="Martin F."/>
            <person name="Cullen D."/>
            <person name="Grigoriev I.V."/>
            <person name="Hibbett D.S."/>
        </authorList>
    </citation>
    <scope>NUCLEOTIDE SEQUENCE</scope>
    <source>
        <strain evidence="5">FP-58527</strain>
    </source>
</reference>
<accession>S8E7J5</accession>
<name>S8E7J5_FOMSC</name>
<gene>
    <name evidence="4" type="ORF">FOMPIDRAFT_160727</name>
</gene>
<evidence type="ECO:0000313" key="5">
    <source>
        <dbReference type="Proteomes" id="UP000015241"/>
    </source>
</evidence>
<feature type="chain" id="PRO_5004550433" description="RlpA-like protein double-psi beta-barrel domain-containing protein" evidence="3">
    <location>
        <begin position="21"/>
        <end position="255"/>
    </location>
</feature>
<sequence>MLANAAKVFLSLMLIPLAAGAHIDRARVHQHNLVGRREANATTSLERRQSYDNAKFTWYTVGLGACGQMNVASDYIVALDSALYDTGSHCFAAITISYNGKTAQATIADRCEGCPTGGLDLSAGLFQYFTDGDLGASPLFGMWWYGSGPSGGETTTSAAPTSETPSPTTTSTYSPPPDTSTTSETPSSVASSSEASSSVVTTTSTSASGSSTAAATQTSGTASALGSAVSSSVIELINQAVVGMAGIIVAGARAH</sequence>
<dbReference type="HOGENOM" id="CLU_047639_0_0_1"/>
<dbReference type="Gene3D" id="2.40.40.10">
    <property type="entry name" value="RlpA-like domain"/>
    <property type="match status" value="1"/>
</dbReference>
<dbReference type="CDD" id="cd22191">
    <property type="entry name" value="DPBB_RlpA_EXP_N-like"/>
    <property type="match status" value="1"/>
</dbReference>
<dbReference type="InterPro" id="IPR036908">
    <property type="entry name" value="RlpA-like_sf"/>
</dbReference>
<dbReference type="PANTHER" id="PTHR31836">
    <property type="match status" value="1"/>
</dbReference>
<evidence type="ECO:0000256" key="1">
    <source>
        <dbReference type="ARBA" id="ARBA00022729"/>
    </source>
</evidence>
<feature type="compositionally biased region" description="Low complexity" evidence="2">
    <location>
        <begin position="152"/>
        <end position="197"/>
    </location>
</feature>
<dbReference type="STRING" id="743788.S8E7J5"/>